<evidence type="ECO:0000259" key="8">
    <source>
        <dbReference type="PROSITE" id="PS50214"/>
    </source>
</evidence>
<dbReference type="InterPro" id="IPR051489">
    <property type="entry name" value="ADAM_Metalloproteinase"/>
</dbReference>
<dbReference type="Pfam" id="PF13688">
    <property type="entry name" value="Reprolysin_5"/>
    <property type="match status" value="1"/>
</dbReference>
<evidence type="ECO:0000256" key="3">
    <source>
        <dbReference type="ARBA" id="ARBA00022685"/>
    </source>
</evidence>
<evidence type="ECO:0000256" key="4">
    <source>
        <dbReference type="PROSITE-ProRule" id="PRU00276"/>
    </source>
</evidence>
<name>A0A8S4FZM0_PLUXY</name>
<dbReference type="InterPro" id="IPR049038">
    <property type="entry name" value="ADAM10_Cys-rich"/>
</dbReference>
<keyword evidence="3" id="KW-0165">Cleavage on pair of basic residues</keyword>
<feature type="compositionally biased region" description="Basic residues" evidence="5">
    <location>
        <begin position="1040"/>
        <end position="1054"/>
    </location>
</feature>
<keyword evidence="7" id="KW-0732">Signal</keyword>
<evidence type="ECO:0000259" key="9">
    <source>
        <dbReference type="PROSITE" id="PS50215"/>
    </source>
</evidence>
<dbReference type="SUPFAM" id="SSF55486">
    <property type="entry name" value="Metalloproteases ('zincins'), catalytic domain"/>
    <property type="match status" value="1"/>
</dbReference>
<evidence type="ECO:0000256" key="6">
    <source>
        <dbReference type="SAM" id="Phobius"/>
    </source>
</evidence>
<organism evidence="10 11">
    <name type="scientific">Plutella xylostella</name>
    <name type="common">Diamondback moth</name>
    <name type="synonym">Plutella maculipennis</name>
    <dbReference type="NCBI Taxonomy" id="51655"/>
    <lineage>
        <taxon>Eukaryota</taxon>
        <taxon>Metazoa</taxon>
        <taxon>Ecdysozoa</taxon>
        <taxon>Arthropoda</taxon>
        <taxon>Hexapoda</taxon>
        <taxon>Insecta</taxon>
        <taxon>Pterygota</taxon>
        <taxon>Neoptera</taxon>
        <taxon>Endopterygota</taxon>
        <taxon>Lepidoptera</taxon>
        <taxon>Glossata</taxon>
        <taxon>Ditrysia</taxon>
        <taxon>Yponomeutoidea</taxon>
        <taxon>Plutellidae</taxon>
        <taxon>Plutella</taxon>
    </lineage>
</organism>
<feature type="compositionally biased region" description="Polar residues" evidence="5">
    <location>
        <begin position="1244"/>
        <end position="1269"/>
    </location>
</feature>
<accession>A0A8S4FZM0</accession>
<feature type="domain" description="Peptidase M12B" evidence="9">
    <location>
        <begin position="340"/>
        <end position="510"/>
    </location>
</feature>
<feature type="domain" description="Disintegrin" evidence="8">
    <location>
        <begin position="732"/>
        <end position="847"/>
    </location>
</feature>
<dbReference type="InterPro" id="IPR027351">
    <property type="entry name" value="(+)RNA_virus_helicase_core_dom"/>
</dbReference>
<comment type="caution">
    <text evidence="10">The sequence shown here is derived from an EMBL/GenBank/DDBJ whole genome shotgun (WGS) entry which is preliminary data.</text>
</comment>
<feature type="region of interest" description="Disordered" evidence="5">
    <location>
        <begin position="1218"/>
        <end position="1271"/>
    </location>
</feature>
<feature type="compositionally biased region" description="Polar residues" evidence="5">
    <location>
        <begin position="208"/>
        <end position="217"/>
    </location>
</feature>
<feature type="signal peptide" evidence="7">
    <location>
        <begin position="1"/>
        <end position="23"/>
    </location>
</feature>
<dbReference type="Proteomes" id="UP000653454">
    <property type="component" value="Unassembled WGS sequence"/>
</dbReference>
<dbReference type="EMBL" id="CAJHNJ030000047">
    <property type="protein sequence ID" value="CAG9132052.1"/>
    <property type="molecule type" value="Genomic_DNA"/>
</dbReference>
<dbReference type="Pfam" id="PF21299">
    <property type="entry name" value="ADAM10_Cys-rich"/>
    <property type="match status" value="1"/>
</dbReference>
<keyword evidence="6" id="KW-0472">Membrane</keyword>
<dbReference type="PROSITE" id="PS50215">
    <property type="entry name" value="ADAM_MEPRO"/>
    <property type="match status" value="1"/>
</dbReference>
<dbReference type="PROSITE" id="PS50214">
    <property type="entry name" value="DISINTEGRIN_2"/>
    <property type="match status" value="1"/>
</dbReference>
<dbReference type="SUPFAM" id="SSF57552">
    <property type="entry name" value="Blood coagulation inhibitor (disintegrin)"/>
    <property type="match status" value="1"/>
</dbReference>
<evidence type="ECO:0000256" key="5">
    <source>
        <dbReference type="SAM" id="MobiDB-lite"/>
    </source>
</evidence>
<dbReference type="GO" id="GO:0007219">
    <property type="term" value="P:Notch signaling pathway"/>
    <property type="evidence" value="ECO:0007669"/>
    <property type="project" value="TreeGrafter"/>
</dbReference>
<dbReference type="Gene3D" id="4.10.70.10">
    <property type="entry name" value="Disintegrin domain"/>
    <property type="match status" value="1"/>
</dbReference>
<feature type="compositionally biased region" description="Basic and acidic residues" evidence="5">
    <location>
        <begin position="1218"/>
        <end position="1231"/>
    </location>
</feature>
<evidence type="ECO:0000313" key="10">
    <source>
        <dbReference type="EMBL" id="CAG9132052.1"/>
    </source>
</evidence>
<dbReference type="GO" id="GO:0005524">
    <property type="term" value="F:ATP binding"/>
    <property type="evidence" value="ECO:0007669"/>
    <property type="project" value="InterPro"/>
</dbReference>
<dbReference type="EC" id="3.4.24.81" evidence="2"/>
<dbReference type="InterPro" id="IPR001590">
    <property type="entry name" value="Peptidase_M12B"/>
</dbReference>
<keyword evidence="6" id="KW-1133">Transmembrane helix</keyword>
<dbReference type="GO" id="GO:0006509">
    <property type="term" value="P:membrane protein ectodomain proteolysis"/>
    <property type="evidence" value="ECO:0007669"/>
    <property type="project" value="TreeGrafter"/>
</dbReference>
<dbReference type="GO" id="GO:0004222">
    <property type="term" value="F:metalloendopeptidase activity"/>
    <property type="evidence" value="ECO:0007669"/>
    <property type="project" value="InterPro"/>
</dbReference>
<dbReference type="Gene3D" id="3.40.390.10">
    <property type="entry name" value="Collagenase (Catalytic Domain)"/>
    <property type="match status" value="2"/>
</dbReference>
<evidence type="ECO:0000256" key="7">
    <source>
        <dbReference type="SAM" id="SignalP"/>
    </source>
</evidence>
<dbReference type="SMART" id="SM00050">
    <property type="entry name" value="DISIN"/>
    <property type="match status" value="1"/>
</dbReference>
<feature type="region of interest" description="Disordered" evidence="5">
    <location>
        <begin position="1097"/>
        <end position="1137"/>
    </location>
</feature>
<dbReference type="Gene3D" id="3.40.50.300">
    <property type="entry name" value="P-loop containing nucleotide triphosphate hydrolases"/>
    <property type="match status" value="1"/>
</dbReference>
<dbReference type="InterPro" id="IPR024079">
    <property type="entry name" value="MetalloPept_cat_dom_sf"/>
</dbReference>
<dbReference type="InterPro" id="IPR001762">
    <property type="entry name" value="Disintegrin_dom"/>
</dbReference>
<feature type="region of interest" description="Disordered" evidence="5">
    <location>
        <begin position="1040"/>
        <end position="1077"/>
    </location>
</feature>
<proteinExistence type="predicted"/>
<feature type="region of interest" description="Disordered" evidence="5">
    <location>
        <begin position="1296"/>
        <end position="1330"/>
    </location>
</feature>
<feature type="region of interest" description="Disordered" evidence="5">
    <location>
        <begin position="203"/>
        <end position="257"/>
    </location>
</feature>
<keyword evidence="6" id="KW-0812">Transmembrane</keyword>
<dbReference type="SUPFAM" id="SSF52540">
    <property type="entry name" value="P-loop containing nucleoside triphosphate hydrolases"/>
    <property type="match status" value="1"/>
</dbReference>
<dbReference type="GO" id="GO:0005886">
    <property type="term" value="C:plasma membrane"/>
    <property type="evidence" value="ECO:0007669"/>
    <property type="project" value="TreeGrafter"/>
</dbReference>
<comment type="caution">
    <text evidence="4">Lacks conserved residue(s) required for the propagation of feature annotation.</text>
</comment>
<feature type="active site" evidence="4">
    <location>
        <position position="504"/>
    </location>
</feature>
<dbReference type="PANTHER" id="PTHR45702:SF3">
    <property type="entry name" value="KUZBANIAN-LIKE, ISOFORM A"/>
    <property type="match status" value="1"/>
</dbReference>
<feature type="region of interest" description="Disordered" evidence="5">
    <location>
        <begin position="1343"/>
        <end position="1396"/>
    </location>
</feature>
<evidence type="ECO:0000256" key="1">
    <source>
        <dbReference type="ARBA" id="ARBA00001809"/>
    </source>
</evidence>
<gene>
    <name evidence="10" type="ORF">PLXY2_LOCUS10538</name>
</gene>
<sequence>MWSGDMWRAVVVSAALGQVLVAATPLEPAPPTPPGVSLSPFVRHWHGAGYTPVRARSRQRRAEPQPIRLTFHAHNRKFELVLRPDPSSVFAEGVQFHSSGGQLDYNTAHVYSGKLADDESSQVYGVITAEGLFDGTIWTRSEEYYVEPLSRYDVEHPAMHSVIYRASDVEPPAAAAPCASHRLHLQRAAGRAGQLFDYEHTTRAPPRANTTNDLTTEINRRKKRWLPDDEMQDDQPKKNPELPLDLDVPYTNNEPFEKLSTRKPKTKIDKSNLITKVRLDSEESRPKPKTHVEVIKTKAGVVAVSKDVVRREPLGYSVLTANASDERHETKRAAVDPRKTTCLVYLQADHMFYQRYGSEEACIEVMTRHVQKVNAIYKVTDFNQDGKPDNITFMIKRIKVHTLDALKDPAYRFPNNYGVEKYLELFSEEDYDAFCLAYMFTYRDFEMGTLGLAWTGDLKNAGGVCEKNGHYRGSMKSLNTGIVTLLNYGKHVPPAVSHVTLAHEIGHNFGSPELLCSYRNPMDVAYALREVYSGIYAATARIQSLQLKRFTDAAIPKSQTNTLFLTHTQEEKETLTSQGFGEGTGSRVLTIHEAQGLTYESVIIIKTKDKIKLHDSIPHAVVALSRHTSACTYYADDTEDAIGNLAKTAITAPKKRILEYNLKMAIKNRDKEHDPEVCTPFGEDGNFIMFARATSGDRKNNNKFSPCSLRAIDPVLNNKARSSKGCFTEPQPAICGNGVVEEGEECDCGWASECTDVCCRPQAARPHYKPCTLTEHSVCSPSQAARPHYKPCTLTEHSVCSPSQGPCCTASCTLKFGDKCRSDNGCRDAAHCDGRRAACPASRHKPNRTRCDKELVCYMGECTGSICLAYGLESCQCSPRKDDPKAACELCCRKPGGDCMSSFHWNTPPFDMPDMYAKPGTPCNEYNGYCDVFQRCREVDPSGPLATLRKLLLSDESIAGFKRWVLHHWYAVLLILLAVIALLVASTRFLGRHGKKLKSVTIIHSSTTETVRLPDGDGQGLIVHTAVRSKLPLKKKVALRTRAYRNKKEHKSKPDKHSPAHVNKVRKPSLPLKPEDAHKVIKESTAIVTNAEGKSPKHVILSKQKGKVKKRKAKVKKETIDYSSMQKHPATPTKDTEALTKVQKWLLSSPQPAALPKSKSIPVALAEQRRPGPPARRPARSATNLLQGDKARLQVVFKPPFRFSVKICKSDKTKVVLDKSSKPDMERKRQEPILPQITPEDANKSNPSNITKALKHSNSTRNSIDTAVPTTVAPKLEKTKVEEAVEHGYANLLPRSASDCRVGRPAGAPRSGHKKSNSVGQRKETTESRQNLIAAEEAEPAHLYENVAADAPRSCSMPRRRPAPVARQSSHGGLPGGGQRAARHHSAAEAPSAPPLRRQLSEAELGRSALGLHLLGKDKLQRQLSAGAPLPRPYSWSARAADCEPLPRAGKRTTFTFGELKHCVPDAPACPAPAPPHYHDN</sequence>
<dbReference type="InterPro" id="IPR036436">
    <property type="entry name" value="Disintegrin_dom_sf"/>
</dbReference>
<protein>
    <recommendedName>
        <fullName evidence="2">ADAM10 endopeptidase</fullName>
        <ecNumber evidence="2">3.4.24.81</ecNumber>
    </recommendedName>
</protein>
<keyword evidence="11" id="KW-1185">Reference proteome</keyword>
<evidence type="ECO:0000256" key="2">
    <source>
        <dbReference type="ARBA" id="ARBA00012332"/>
    </source>
</evidence>
<reference evidence="10" key="1">
    <citation type="submission" date="2020-11" db="EMBL/GenBank/DDBJ databases">
        <authorList>
            <person name="Whiteford S."/>
        </authorList>
    </citation>
    <scope>NUCLEOTIDE SEQUENCE</scope>
</reference>
<dbReference type="PANTHER" id="PTHR45702">
    <property type="entry name" value="ADAM10/ADAM17 METALLOPEPTIDASE FAMILY MEMBER"/>
    <property type="match status" value="1"/>
</dbReference>
<feature type="compositionally biased region" description="Basic residues" evidence="5">
    <location>
        <begin position="1104"/>
        <end position="1115"/>
    </location>
</feature>
<feature type="transmembrane region" description="Helical" evidence="6">
    <location>
        <begin position="969"/>
        <end position="990"/>
    </location>
</feature>
<dbReference type="Pfam" id="PF01443">
    <property type="entry name" value="Viral_helicase1"/>
    <property type="match status" value="1"/>
</dbReference>
<dbReference type="InterPro" id="IPR027417">
    <property type="entry name" value="P-loop_NTPase"/>
</dbReference>
<evidence type="ECO:0000313" key="11">
    <source>
        <dbReference type="Proteomes" id="UP000653454"/>
    </source>
</evidence>
<feature type="chain" id="PRO_5035815946" description="ADAM10 endopeptidase" evidence="7">
    <location>
        <begin position="24"/>
        <end position="1481"/>
    </location>
</feature>
<comment type="catalytic activity">
    <reaction evidence="1">
        <text>Endopeptidase of broad specificity.</text>
        <dbReference type="EC" id="3.4.24.81"/>
    </reaction>
</comment>